<dbReference type="GO" id="GO:0009631">
    <property type="term" value="P:cold acclimation"/>
    <property type="evidence" value="ECO:0007669"/>
    <property type="project" value="InterPro"/>
</dbReference>
<protein>
    <submittedName>
        <fullName evidence="1">Uncharacterized protein</fullName>
    </submittedName>
</protein>
<evidence type="ECO:0000313" key="2">
    <source>
        <dbReference type="Proteomes" id="UP000291084"/>
    </source>
</evidence>
<dbReference type="EMBL" id="AP015044">
    <property type="protein sequence ID" value="BAU01267.1"/>
    <property type="molecule type" value="Genomic_DNA"/>
</dbReference>
<dbReference type="Proteomes" id="UP000291084">
    <property type="component" value="Chromosome 11"/>
</dbReference>
<proteinExistence type="predicted"/>
<dbReference type="GO" id="GO:0048364">
    <property type="term" value="P:root development"/>
    <property type="evidence" value="ECO:0007669"/>
    <property type="project" value="InterPro"/>
</dbReference>
<dbReference type="GO" id="GO:0006355">
    <property type="term" value="P:regulation of DNA-templated transcription"/>
    <property type="evidence" value="ECO:0007669"/>
    <property type="project" value="InterPro"/>
</dbReference>
<sequence length="83" mass="9183">MDNVVDSLNNAYQDFVSAAANVLEVKENAGFVKTTATDTALENFKQKVTVAAVARHGRARAESPWVFVEALFRRQRWAAIGSR</sequence>
<accession>A0A0S3T8J7</accession>
<dbReference type="OrthoDB" id="782223at2759"/>
<dbReference type="PANTHER" id="PTHR35989">
    <property type="entry name" value="MEDIATOR OF RNA POLYMERASE II TRANSCRIPTION SUBUNIT 32"/>
    <property type="match status" value="1"/>
</dbReference>
<dbReference type="InterPro" id="IPR033244">
    <property type="entry name" value="MED32"/>
</dbReference>
<organism evidence="1 2">
    <name type="scientific">Vigna angularis var. angularis</name>
    <dbReference type="NCBI Taxonomy" id="157739"/>
    <lineage>
        <taxon>Eukaryota</taxon>
        <taxon>Viridiplantae</taxon>
        <taxon>Streptophyta</taxon>
        <taxon>Embryophyta</taxon>
        <taxon>Tracheophyta</taxon>
        <taxon>Spermatophyta</taxon>
        <taxon>Magnoliopsida</taxon>
        <taxon>eudicotyledons</taxon>
        <taxon>Gunneridae</taxon>
        <taxon>Pentapetalae</taxon>
        <taxon>rosids</taxon>
        <taxon>fabids</taxon>
        <taxon>Fabales</taxon>
        <taxon>Fabaceae</taxon>
        <taxon>Papilionoideae</taxon>
        <taxon>50 kb inversion clade</taxon>
        <taxon>NPAAA clade</taxon>
        <taxon>indigoferoid/millettioid clade</taxon>
        <taxon>Phaseoleae</taxon>
        <taxon>Vigna</taxon>
    </lineage>
</organism>
<dbReference type="PANTHER" id="PTHR35989:SF1">
    <property type="entry name" value="MEDIATOR OF RNA POLYMERASE II TRANSCRIPTION SUBUNIT 32"/>
    <property type="match status" value="1"/>
</dbReference>
<name>A0A0S3T8J7_PHAAN</name>
<dbReference type="GO" id="GO:0010150">
    <property type="term" value="P:leaf senescence"/>
    <property type="evidence" value="ECO:0007669"/>
    <property type="project" value="InterPro"/>
</dbReference>
<reference evidence="1 2" key="1">
    <citation type="journal article" date="2015" name="Sci. Rep.">
        <title>The power of single molecule real-time sequencing technology in the de novo assembly of a eukaryotic genome.</title>
        <authorList>
            <person name="Sakai H."/>
            <person name="Naito K."/>
            <person name="Ogiso-Tanaka E."/>
            <person name="Takahashi Y."/>
            <person name="Iseki K."/>
            <person name="Muto C."/>
            <person name="Satou K."/>
            <person name="Teruya K."/>
            <person name="Shiroma A."/>
            <person name="Shimoji M."/>
            <person name="Hirano T."/>
            <person name="Itoh T."/>
            <person name="Kaga A."/>
            <person name="Tomooka N."/>
        </authorList>
    </citation>
    <scope>NUCLEOTIDE SEQUENCE [LARGE SCALE GENOMIC DNA]</scope>
    <source>
        <strain evidence="2">cv. Shumari</strain>
    </source>
</reference>
<dbReference type="AlphaFoldDB" id="A0A0S3T8J7"/>
<dbReference type="GO" id="GO:0016592">
    <property type="term" value="C:mediator complex"/>
    <property type="evidence" value="ECO:0007669"/>
    <property type="project" value="InterPro"/>
</dbReference>
<gene>
    <name evidence="1" type="primary">Vigan.11G046600</name>
    <name evidence="1" type="ORF">VIGAN_11046600</name>
</gene>
<keyword evidence="2" id="KW-1185">Reference proteome</keyword>
<evidence type="ECO:0000313" key="1">
    <source>
        <dbReference type="EMBL" id="BAU01267.1"/>
    </source>
</evidence>